<comment type="caution">
    <text evidence="10">The sequence shown here is derived from an EMBL/GenBank/DDBJ whole genome shotgun (WGS) entry which is preliminary data.</text>
</comment>
<dbReference type="PROSITE" id="PS51375">
    <property type="entry name" value="PPR"/>
    <property type="match status" value="8"/>
</dbReference>
<reference evidence="10" key="2">
    <citation type="submission" date="2020-08" db="EMBL/GenBank/DDBJ databases">
        <title>Plant Genome Project.</title>
        <authorList>
            <person name="Zhang R.-G."/>
        </authorList>
    </citation>
    <scope>NUCLEOTIDE SEQUENCE</scope>
    <source>
        <strain evidence="10">Huo1</strain>
        <tissue evidence="10">Leaf</tissue>
    </source>
</reference>
<name>A0A8X8YFZ8_SALSN</name>
<dbReference type="CDD" id="cd11299">
    <property type="entry name" value="O-FucT_plant"/>
    <property type="match status" value="1"/>
</dbReference>
<feature type="repeat" description="PPR" evidence="9">
    <location>
        <begin position="214"/>
        <end position="248"/>
    </location>
</feature>
<evidence type="ECO:0000256" key="2">
    <source>
        <dbReference type="ARBA" id="ARBA00007737"/>
    </source>
</evidence>
<organism evidence="10">
    <name type="scientific">Salvia splendens</name>
    <name type="common">Scarlet sage</name>
    <dbReference type="NCBI Taxonomy" id="180675"/>
    <lineage>
        <taxon>Eukaryota</taxon>
        <taxon>Viridiplantae</taxon>
        <taxon>Streptophyta</taxon>
        <taxon>Embryophyta</taxon>
        <taxon>Tracheophyta</taxon>
        <taxon>Spermatophyta</taxon>
        <taxon>Magnoliopsida</taxon>
        <taxon>eudicotyledons</taxon>
        <taxon>Gunneridae</taxon>
        <taxon>Pentapetalae</taxon>
        <taxon>asterids</taxon>
        <taxon>lamiids</taxon>
        <taxon>Lamiales</taxon>
        <taxon>Lamiaceae</taxon>
        <taxon>Nepetoideae</taxon>
        <taxon>Mentheae</taxon>
        <taxon>Salviinae</taxon>
        <taxon>Salvia</taxon>
        <taxon>Salvia subgen. Calosphace</taxon>
        <taxon>core Calosphace</taxon>
    </lineage>
</organism>
<feature type="repeat" description="PPR" evidence="9">
    <location>
        <begin position="354"/>
        <end position="388"/>
    </location>
</feature>
<evidence type="ECO:0000256" key="4">
    <source>
        <dbReference type="ARBA" id="ARBA00022679"/>
    </source>
</evidence>
<dbReference type="AlphaFoldDB" id="A0A8X8YFZ8"/>
<dbReference type="Pfam" id="PF10250">
    <property type="entry name" value="O-FucT"/>
    <property type="match status" value="1"/>
</dbReference>
<evidence type="ECO:0000256" key="7">
    <source>
        <dbReference type="ARBA" id="ARBA00023277"/>
    </source>
</evidence>
<sequence>MAIRSLTRGLSSLYNPTTAKHFSVHSIAFQSHQTISHLPPQPLVNDLSRILSDHREPQHDLESALAPFTPQISTDLVEQVLKRCSNLGFSAQRLFRWAQQIPGFQHSKESYRILVDILGRSREFPFLWDFLTEMKSTESCEVTREVFWIVFRAYSRADSPKDAIRAFNKMLDFGIRPCLDDVDQLLFALCKSKHVNHAQEFFDHVKDDDGLNPSVKTYSILMKGWGETGECGHVQKLFDEMLQRGCEADLLAWNSMLDALCKGGKADEAYELFRSMRSKGIESDAYSYSIFIRAYCEADDVHSVFRVLDTMKRYNLVANVFTYNCIIKRLCKNWKMDEAYELLHEMSERGAKPDTWSYNTILAVHCDHNEVNMALNLISRMDKNDCDPDKHTYNMVLKMLIRIGRFDRVEKVWESMEKRGFHPGVSTYTVMIHGLCRKRGKLEEACGFFEMMIDEGIPPGDTTVELLRNKLIGFGFAEKTDILAEKMERSSSASIWVWLEMPCPDGEFQRLGSSVARVFIDLLLFSETRIKIVASMIAPTVGKTLLASAVIFISVVLALILFSPSFRFNQTLSISPPSERAEIWSLRRLIEWRPCNWWLQGYLVVNIDWHQMQTFALVFAAALPEKSNGYIRVDCYGGLNQMRRDFCDGVGIARLLNATLVLPKFEVAAYWNESSGFGDVFDVDYFIEKMNGYVQVVKEVPAEFVSKEPFRVDCSKRKGQFDYVETVLPQLLEHRYISITPAMSQRRDSYPLHAKASLCQACYTALQLTEKLAKKGSKLLEAIPKPFLVLHLRFEPDMVGYSQCEYSSLSPASVQAIEAARGDRKPWTGEQARLWRSRGKCPLTPNETTTILQALAIPTDTNIYLAAGDGIMELEGLTSVYANVYTKSTLLDSKDFRNMHGNTKAALDYYVSINSDAYVATYFGNMDKMVAAMRAYKGLHRTLFLSRRAFAVLTSQGLEGNSLMEALWKVHRNDYVMGVGSALPDCFCEFKL</sequence>
<evidence type="ECO:0000313" key="11">
    <source>
        <dbReference type="Proteomes" id="UP000298416"/>
    </source>
</evidence>
<dbReference type="Pfam" id="PF01535">
    <property type="entry name" value="PPR"/>
    <property type="match status" value="2"/>
</dbReference>
<keyword evidence="4" id="KW-0808">Transferase</keyword>
<dbReference type="Gene3D" id="1.25.40.10">
    <property type="entry name" value="Tetratricopeptide repeat domain"/>
    <property type="match status" value="4"/>
</dbReference>
<feature type="repeat" description="PPR" evidence="9">
    <location>
        <begin position="424"/>
        <end position="459"/>
    </location>
</feature>
<keyword evidence="7" id="KW-0119">Carbohydrate metabolism</keyword>
<feature type="repeat" description="PPR" evidence="9">
    <location>
        <begin position="249"/>
        <end position="283"/>
    </location>
</feature>
<keyword evidence="11" id="KW-1185">Reference proteome</keyword>
<keyword evidence="6" id="KW-0294">Fucose metabolism</keyword>
<comment type="similarity">
    <text evidence="1">Belongs to the PPR family. P subfamily.</text>
</comment>
<reference evidence="10" key="1">
    <citation type="submission" date="2018-01" db="EMBL/GenBank/DDBJ databases">
        <authorList>
            <person name="Mao J.F."/>
        </authorList>
    </citation>
    <scope>NUCLEOTIDE SEQUENCE</scope>
    <source>
        <strain evidence="10">Huo1</strain>
        <tissue evidence="10">Leaf</tissue>
    </source>
</reference>
<keyword evidence="5" id="KW-0677">Repeat</keyword>
<dbReference type="InterPro" id="IPR024709">
    <property type="entry name" value="FucosylTrfase_pln"/>
</dbReference>
<dbReference type="InterPro" id="IPR011990">
    <property type="entry name" value="TPR-like_helical_dom_sf"/>
</dbReference>
<feature type="repeat" description="PPR" evidence="9">
    <location>
        <begin position="319"/>
        <end position="353"/>
    </location>
</feature>
<dbReference type="EMBL" id="PNBA02000003">
    <property type="protein sequence ID" value="KAG6429982.1"/>
    <property type="molecule type" value="Genomic_DNA"/>
</dbReference>
<dbReference type="Proteomes" id="UP000298416">
    <property type="component" value="Unassembled WGS sequence"/>
</dbReference>
<dbReference type="Pfam" id="PF13041">
    <property type="entry name" value="PPR_2"/>
    <property type="match status" value="3"/>
</dbReference>
<feature type="repeat" description="PPR" evidence="9">
    <location>
        <begin position="284"/>
        <end position="318"/>
    </location>
</feature>
<dbReference type="GO" id="GO:0006004">
    <property type="term" value="P:fucose metabolic process"/>
    <property type="evidence" value="ECO:0007669"/>
    <property type="project" value="UniProtKB-KW"/>
</dbReference>
<dbReference type="InterPro" id="IPR002885">
    <property type="entry name" value="PPR_rpt"/>
</dbReference>
<accession>A0A8X8YFZ8</accession>
<dbReference type="InterPro" id="IPR019378">
    <property type="entry name" value="GDP-Fuc_O-FucTrfase"/>
</dbReference>
<evidence type="ECO:0000256" key="8">
    <source>
        <dbReference type="ARBA" id="ARBA00030350"/>
    </source>
</evidence>
<dbReference type="PANTHER" id="PTHR47941">
    <property type="entry name" value="PENTATRICOPEPTIDE REPEAT-CONTAINING PROTEIN 3, MITOCHONDRIAL"/>
    <property type="match status" value="1"/>
</dbReference>
<gene>
    <name evidence="10" type="ORF">SASPL_108041</name>
</gene>
<evidence type="ECO:0000256" key="6">
    <source>
        <dbReference type="ARBA" id="ARBA00023253"/>
    </source>
</evidence>
<comment type="similarity">
    <text evidence="2">Belongs to the glycosyltransferase GT106 family.</text>
</comment>
<feature type="repeat" description="PPR" evidence="9">
    <location>
        <begin position="143"/>
        <end position="177"/>
    </location>
</feature>
<protein>
    <recommendedName>
        <fullName evidence="8">O-fucosyltransferase family protein</fullName>
    </recommendedName>
</protein>
<evidence type="ECO:0000256" key="5">
    <source>
        <dbReference type="ARBA" id="ARBA00022737"/>
    </source>
</evidence>
<evidence type="ECO:0000256" key="3">
    <source>
        <dbReference type="ARBA" id="ARBA00022676"/>
    </source>
</evidence>
<proteinExistence type="inferred from homology"/>
<keyword evidence="3" id="KW-0328">Glycosyltransferase</keyword>
<evidence type="ECO:0000256" key="1">
    <source>
        <dbReference type="ARBA" id="ARBA00007626"/>
    </source>
</evidence>
<dbReference type="GO" id="GO:0016757">
    <property type="term" value="F:glycosyltransferase activity"/>
    <property type="evidence" value="ECO:0007669"/>
    <property type="project" value="UniProtKB-KW"/>
</dbReference>
<evidence type="ECO:0000313" key="10">
    <source>
        <dbReference type="EMBL" id="KAG6429982.1"/>
    </source>
</evidence>
<dbReference type="NCBIfam" id="TIGR00756">
    <property type="entry name" value="PPR"/>
    <property type="match status" value="7"/>
</dbReference>
<evidence type="ECO:0000256" key="9">
    <source>
        <dbReference type="PROSITE-ProRule" id="PRU00708"/>
    </source>
</evidence>
<feature type="repeat" description="PPR" evidence="9">
    <location>
        <begin position="389"/>
        <end position="423"/>
    </location>
</feature>